<evidence type="ECO:0000313" key="2">
    <source>
        <dbReference type="EMBL" id="GAA3900508.1"/>
    </source>
</evidence>
<name>A0ABP7LGA7_9ACTN</name>
<comment type="caution">
    <text evidence="2">The sequence shown here is derived from an EMBL/GenBank/DDBJ whole genome shotgun (WGS) entry which is preliminary data.</text>
</comment>
<sequence length="145" mass="15761">MGHPACGGPGARPVPLGWRERGRARPCRAPPHRHVRGGRLGGTGYHYVKPANVGSTDPARPAAVLYEGNHETGKRELVAVEWVVPHQGQPAPRIFDRPMDGPAMPPGVGDVFTLHAWICTKNPRGVFAPYDSRVRRDCPEGAPQR</sequence>
<reference evidence="3" key="1">
    <citation type="journal article" date="2019" name="Int. J. Syst. Evol. Microbiol.">
        <title>The Global Catalogue of Microorganisms (GCM) 10K type strain sequencing project: providing services to taxonomists for standard genome sequencing and annotation.</title>
        <authorList>
            <consortium name="The Broad Institute Genomics Platform"/>
            <consortium name="The Broad Institute Genome Sequencing Center for Infectious Disease"/>
            <person name="Wu L."/>
            <person name="Ma J."/>
        </authorList>
    </citation>
    <scope>NUCLEOTIDE SEQUENCE [LARGE SCALE GENOMIC DNA]</scope>
    <source>
        <strain evidence="3">JCM 16956</strain>
    </source>
</reference>
<feature type="compositionally biased region" description="Gly residues" evidence="1">
    <location>
        <begin position="1"/>
        <end position="10"/>
    </location>
</feature>
<keyword evidence="3" id="KW-1185">Reference proteome</keyword>
<evidence type="ECO:0000256" key="1">
    <source>
        <dbReference type="SAM" id="MobiDB-lite"/>
    </source>
</evidence>
<accession>A0ABP7LGA7</accession>
<protein>
    <submittedName>
        <fullName evidence="2">Uncharacterized protein</fullName>
    </submittedName>
</protein>
<gene>
    <name evidence="2" type="ORF">GCM10022244_08380</name>
</gene>
<organism evidence="2 3">
    <name type="scientific">Streptomyces gulbargensis</name>
    <dbReference type="NCBI Taxonomy" id="364901"/>
    <lineage>
        <taxon>Bacteria</taxon>
        <taxon>Bacillati</taxon>
        <taxon>Actinomycetota</taxon>
        <taxon>Actinomycetes</taxon>
        <taxon>Kitasatosporales</taxon>
        <taxon>Streptomycetaceae</taxon>
        <taxon>Streptomyces</taxon>
    </lineage>
</organism>
<dbReference type="Proteomes" id="UP001501000">
    <property type="component" value="Unassembled WGS sequence"/>
</dbReference>
<feature type="region of interest" description="Disordered" evidence="1">
    <location>
        <begin position="1"/>
        <end position="31"/>
    </location>
</feature>
<proteinExistence type="predicted"/>
<evidence type="ECO:0000313" key="3">
    <source>
        <dbReference type="Proteomes" id="UP001501000"/>
    </source>
</evidence>
<dbReference type="EMBL" id="BAABAJ010000002">
    <property type="protein sequence ID" value="GAA3900508.1"/>
    <property type="molecule type" value="Genomic_DNA"/>
</dbReference>